<dbReference type="PANTHER" id="PTHR43669">
    <property type="entry name" value="5-KETO-D-GLUCONATE 5-REDUCTASE"/>
    <property type="match status" value="1"/>
</dbReference>
<proteinExistence type="inferred from homology"/>
<evidence type="ECO:0000256" key="1">
    <source>
        <dbReference type="ARBA" id="ARBA00006484"/>
    </source>
</evidence>
<dbReference type="AlphaFoldDB" id="A0A382EGT5"/>
<dbReference type="EMBL" id="UINC01044426">
    <property type="protein sequence ID" value="SVB49880.1"/>
    <property type="molecule type" value="Genomic_DNA"/>
</dbReference>
<keyword evidence="2" id="KW-0560">Oxidoreductase</keyword>
<reference evidence="3" key="1">
    <citation type="submission" date="2018-05" db="EMBL/GenBank/DDBJ databases">
        <authorList>
            <person name="Lanie J.A."/>
            <person name="Ng W.-L."/>
            <person name="Kazmierczak K.M."/>
            <person name="Andrzejewski T.M."/>
            <person name="Davidsen T.M."/>
            <person name="Wayne K.J."/>
            <person name="Tettelin H."/>
            <person name="Glass J.I."/>
            <person name="Rusch D."/>
            <person name="Podicherti R."/>
            <person name="Tsui H.-C.T."/>
            <person name="Winkler M.E."/>
        </authorList>
    </citation>
    <scope>NUCLEOTIDE SEQUENCE</scope>
</reference>
<feature type="non-terminal residue" evidence="3">
    <location>
        <position position="1"/>
    </location>
</feature>
<protein>
    <submittedName>
        <fullName evidence="3">Uncharacterized protein</fullName>
    </submittedName>
</protein>
<dbReference type="Gene3D" id="3.40.50.720">
    <property type="entry name" value="NAD(P)-binding Rossmann-like Domain"/>
    <property type="match status" value="1"/>
</dbReference>
<comment type="similarity">
    <text evidence="1">Belongs to the short-chain dehydrogenases/reductases (SDR) family.</text>
</comment>
<dbReference type="InterPro" id="IPR036291">
    <property type="entry name" value="NAD(P)-bd_dom_sf"/>
</dbReference>
<name>A0A382EGT5_9ZZZZ</name>
<dbReference type="GO" id="GO:0016491">
    <property type="term" value="F:oxidoreductase activity"/>
    <property type="evidence" value="ECO:0007669"/>
    <property type="project" value="UniProtKB-KW"/>
</dbReference>
<gene>
    <name evidence="3" type="ORF">METZ01_LOCUS202734</name>
</gene>
<dbReference type="InterPro" id="IPR002347">
    <property type="entry name" value="SDR_fam"/>
</dbReference>
<evidence type="ECO:0000313" key="3">
    <source>
        <dbReference type="EMBL" id="SVB49880.1"/>
    </source>
</evidence>
<organism evidence="3">
    <name type="scientific">marine metagenome</name>
    <dbReference type="NCBI Taxonomy" id="408172"/>
    <lineage>
        <taxon>unclassified sequences</taxon>
        <taxon>metagenomes</taxon>
        <taxon>ecological metagenomes</taxon>
    </lineage>
</organism>
<dbReference type="SUPFAM" id="SSF51735">
    <property type="entry name" value="NAD(P)-binding Rossmann-fold domains"/>
    <property type="match status" value="1"/>
</dbReference>
<dbReference type="Pfam" id="PF00106">
    <property type="entry name" value="adh_short"/>
    <property type="match status" value="1"/>
</dbReference>
<accession>A0A382EGT5</accession>
<feature type="non-terminal residue" evidence="3">
    <location>
        <position position="103"/>
    </location>
</feature>
<sequence>MVDYSWEEIEFMGVKDMNERLAGKVIIVTGAESGIGRSIVQRCIIDGACVTAAGLNVEGLKETADLCAETGGKERLIWTKTDVRETASVNDMIDQTKKNFSRL</sequence>
<evidence type="ECO:0000256" key="2">
    <source>
        <dbReference type="ARBA" id="ARBA00023002"/>
    </source>
</evidence>
<dbReference type="PANTHER" id="PTHR43669:SF3">
    <property type="entry name" value="ALCOHOL DEHYDROGENASE, PUTATIVE (AFU_ORTHOLOGUE AFUA_3G03445)-RELATED"/>
    <property type="match status" value="1"/>
</dbReference>